<keyword evidence="1" id="KW-1133">Transmembrane helix</keyword>
<evidence type="ECO:0000313" key="2">
    <source>
        <dbReference type="EMBL" id="KAJ3572622.1"/>
    </source>
</evidence>
<dbReference type="EMBL" id="JANIEX010000135">
    <property type="protein sequence ID" value="KAJ3572622.1"/>
    <property type="molecule type" value="Genomic_DNA"/>
</dbReference>
<evidence type="ECO:0000313" key="3">
    <source>
        <dbReference type="Proteomes" id="UP001213000"/>
    </source>
</evidence>
<dbReference type="Proteomes" id="UP001213000">
    <property type="component" value="Unassembled WGS sequence"/>
</dbReference>
<gene>
    <name evidence="2" type="ORF">NP233_g2972</name>
</gene>
<protein>
    <submittedName>
        <fullName evidence="2">Uncharacterized protein</fullName>
    </submittedName>
</protein>
<organism evidence="2 3">
    <name type="scientific">Leucocoprinus birnbaumii</name>
    <dbReference type="NCBI Taxonomy" id="56174"/>
    <lineage>
        <taxon>Eukaryota</taxon>
        <taxon>Fungi</taxon>
        <taxon>Dikarya</taxon>
        <taxon>Basidiomycota</taxon>
        <taxon>Agaricomycotina</taxon>
        <taxon>Agaricomycetes</taxon>
        <taxon>Agaricomycetidae</taxon>
        <taxon>Agaricales</taxon>
        <taxon>Agaricineae</taxon>
        <taxon>Agaricaceae</taxon>
        <taxon>Leucocoprinus</taxon>
    </lineage>
</organism>
<feature type="transmembrane region" description="Helical" evidence="1">
    <location>
        <begin position="151"/>
        <end position="172"/>
    </location>
</feature>
<keyword evidence="1" id="KW-0472">Membrane</keyword>
<proteinExistence type="predicted"/>
<reference evidence="2" key="1">
    <citation type="submission" date="2022-07" db="EMBL/GenBank/DDBJ databases">
        <title>Genome Sequence of Leucocoprinus birnbaumii.</title>
        <authorList>
            <person name="Buettner E."/>
        </authorList>
    </citation>
    <scope>NUCLEOTIDE SEQUENCE</scope>
    <source>
        <strain evidence="2">VT141</strain>
    </source>
</reference>
<dbReference type="AlphaFoldDB" id="A0AAD5YYP4"/>
<keyword evidence="3" id="KW-1185">Reference proteome</keyword>
<keyword evidence="1" id="KW-0812">Transmembrane</keyword>
<evidence type="ECO:0000256" key="1">
    <source>
        <dbReference type="SAM" id="Phobius"/>
    </source>
</evidence>
<accession>A0AAD5YYP4</accession>
<name>A0AAD5YYP4_9AGAR</name>
<feature type="transmembrane region" description="Helical" evidence="1">
    <location>
        <begin position="6"/>
        <end position="28"/>
    </location>
</feature>
<sequence>MSRLRPPSILLIPIIIIYEVLIVIGLALKPSRYRPLSIIPIAFTFYQILSLSNESSITGMPTADFMIGGIICSHASIALDGIVVTDVQRSLCRVGEQSGKITSASFAKRFIWGLDLLLSPRGVGWTHEIPGIGVKVSGTSSYSRKAFISSWLSTLQMSGAVVVVLIGMTRAAPEILISYVNGATPESLNHSLYLRVMYSLSDFVVMFTLVNAAYCAVSIGTVELGISKPVGSPRPFFGPLSSAYSLQNFWG</sequence>
<comment type="caution">
    <text evidence="2">The sequence shown here is derived from an EMBL/GenBank/DDBJ whole genome shotgun (WGS) entry which is preliminary data.</text>
</comment>
<feature type="transmembrane region" description="Helical" evidence="1">
    <location>
        <begin position="192"/>
        <end position="217"/>
    </location>
</feature>